<reference evidence="1 2" key="1">
    <citation type="journal article" name="Sci. Rep.">
        <title>Genome-scale phylogenetic analyses confirm Olpidium as the closest living zoosporic fungus to the non-flagellated, terrestrial fungi.</title>
        <authorList>
            <person name="Chang Y."/>
            <person name="Rochon D."/>
            <person name="Sekimoto S."/>
            <person name="Wang Y."/>
            <person name="Chovatia M."/>
            <person name="Sandor L."/>
            <person name="Salamov A."/>
            <person name="Grigoriev I.V."/>
            <person name="Stajich J.E."/>
            <person name="Spatafora J.W."/>
        </authorList>
    </citation>
    <scope>NUCLEOTIDE SEQUENCE [LARGE SCALE GENOMIC DNA]</scope>
    <source>
        <strain evidence="1">S191</strain>
    </source>
</reference>
<dbReference type="Proteomes" id="UP000673691">
    <property type="component" value="Unassembled WGS sequence"/>
</dbReference>
<name>A0A8H8DK90_9FUNG</name>
<evidence type="ECO:0000313" key="2">
    <source>
        <dbReference type="Proteomes" id="UP000673691"/>
    </source>
</evidence>
<dbReference type="AlphaFoldDB" id="A0A8H8DK90"/>
<dbReference type="EMBL" id="JAEFCI010004579">
    <property type="protein sequence ID" value="KAG5460867.1"/>
    <property type="molecule type" value="Genomic_DNA"/>
</dbReference>
<evidence type="ECO:0000313" key="1">
    <source>
        <dbReference type="EMBL" id="KAG5460867.1"/>
    </source>
</evidence>
<organism evidence="1 2">
    <name type="scientific">Olpidium bornovanus</name>
    <dbReference type="NCBI Taxonomy" id="278681"/>
    <lineage>
        <taxon>Eukaryota</taxon>
        <taxon>Fungi</taxon>
        <taxon>Fungi incertae sedis</taxon>
        <taxon>Olpidiomycota</taxon>
        <taxon>Olpidiomycotina</taxon>
        <taxon>Olpidiomycetes</taxon>
        <taxon>Olpidiales</taxon>
        <taxon>Olpidiaceae</taxon>
        <taxon>Olpidium</taxon>
    </lineage>
</organism>
<feature type="non-terminal residue" evidence="1">
    <location>
        <position position="1"/>
    </location>
</feature>
<gene>
    <name evidence="1" type="ORF">BJ554DRAFT_7036</name>
</gene>
<proteinExistence type="predicted"/>
<keyword evidence="2" id="KW-1185">Reference proteome</keyword>
<protein>
    <submittedName>
        <fullName evidence="1">Uncharacterized protein</fullName>
    </submittedName>
</protein>
<sequence>SLAAECRHNRGIVAHDSEPSIADAENKKLTDRTDKIQHLRDMNRYRLVEVSPRTSRGTAAGAAITVAGHCTLETSVWTAVTSVTVWSWRPEGAQFHGGSGRYMCTEQQ</sequence>
<accession>A0A8H8DK90</accession>
<comment type="caution">
    <text evidence="1">The sequence shown here is derived from an EMBL/GenBank/DDBJ whole genome shotgun (WGS) entry which is preliminary data.</text>
</comment>